<dbReference type="EMBL" id="JBJQND010000007">
    <property type="protein sequence ID" value="KAL3870810.1"/>
    <property type="molecule type" value="Genomic_DNA"/>
</dbReference>
<feature type="domain" description="Protein kinase" evidence="3">
    <location>
        <begin position="1"/>
        <end position="252"/>
    </location>
</feature>
<feature type="compositionally biased region" description="Polar residues" evidence="2">
    <location>
        <begin position="721"/>
        <end position="731"/>
    </location>
</feature>
<evidence type="ECO:0000313" key="4">
    <source>
        <dbReference type="EMBL" id="KAL3870810.1"/>
    </source>
</evidence>
<feature type="compositionally biased region" description="Basic and acidic residues" evidence="2">
    <location>
        <begin position="477"/>
        <end position="519"/>
    </location>
</feature>
<dbReference type="PANTHER" id="PTHR12984:SF15">
    <property type="entry name" value="PROTEIN-ASSOCIATING WITH THE CARBOXYL-TERMINAL DOMAIN OF EZRIN"/>
    <property type="match status" value="1"/>
</dbReference>
<dbReference type="SUPFAM" id="SSF48371">
    <property type="entry name" value="ARM repeat"/>
    <property type="match status" value="1"/>
</dbReference>
<dbReference type="InterPro" id="IPR000719">
    <property type="entry name" value="Prot_kinase_dom"/>
</dbReference>
<feature type="compositionally biased region" description="Low complexity" evidence="2">
    <location>
        <begin position="812"/>
        <end position="823"/>
    </location>
</feature>
<proteinExistence type="inferred from homology"/>
<feature type="compositionally biased region" description="Basic and acidic residues" evidence="2">
    <location>
        <begin position="732"/>
        <end position="750"/>
    </location>
</feature>
<dbReference type="SUPFAM" id="SSF56112">
    <property type="entry name" value="Protein kinase-like (PK-like)"/>
    <property type="match status" value="1"/>
</dbReference>
<feature type="compositionally biased region" description="Polar residues" evidence="2">
    <location>
        <begin position="649"/>
        <end position="661"/>
    </location>
</feature>
<dbReference type="InterPro" id="IPR011989">
    <property type="entry name" value="ARM-like"/>
</dbReference>
<dbReference type="Gene3D" id="3.30.200.20">
    <property type="entry name" value="Phosphorylase Kinase, domain 1"/>
    <property type="match status" value="1"/>
</dbReference>
<evidence type="ECO:0000256" key="1">
    <source>
        <dbReference type="ARBA" id="ARBA00038349"/>
    </source>
</evidence>
<evidence type="ECO:0000259" key="3">
    <source>
        <dbReference type="PROSITE" id="PS50011"/>
    </source>
</evidence>
<dbReference type="Gene3D" id="1.10.510.10">
    <property type="entry name" value="Transferase(Phosphotransferase) domain 1"/>
    <property type="match status" value="1"/>
</dbReference>
<dbReference type="InterPro" id="IPR011009">
    <property type="entry name" value="Kinase-like_dom_sf"/>
</dbReference>
<evidence type="ECO:0000313" key="5">
    <source>
        <dbReference type="Proteomes" id="UP001634394"/>
    </source>
</evidence>
<gene>
    <name evidence="4" type="ORF">ACJMK2_038850</name>
</gene>
<dbReference type="AlphaFoldDB" id="A0ABD3WBA5"/>
<feature type="compositionally biased region" description="Basic and acidic residues" evidence="2">
    <location>
        <begin position="556"/>
        <end position="566"/>
    </location>
</feature>
<protein>
    <recommendedName>
        <fullName evidence="3">Protein kinase domain-containing protein</fullName>
    </recommendedName>
</protein>
<comment type="caution">
    <text evidence="4">The sequence shown here is derived from an EMBL/GenBank/DDBJ whole genome shotgun (WGS) entry which is preliminary data.</text>
</comment>
<dbReference type="InterPro" id="IPR016024">
    <property type="entry name" value="ARM-type_fold"/>
</dbReference>
<feature type="region of interest" description="Disordered" evidence="2">
    <location>
        <begin position="472"/>
        <end position="526"/>
    </location>
</feature>
<dbReference type="Proteomes" id="UP001634394">
    <property type="component" value="Unassembled WGS sequence"/>
</dbReference>
<comment type="similarity">
    <text evidence="1">Belongs to the protein kinase superfamily.</text>
</comment>
<feature type="region of interest" description="Disordered" evidence="2">
    <location>
        <begin position="811"/>
        <end position="833"/>
    </location>
</feature>
<dbReference type="PANTHER" id="PTHR12984">
    <property type="entry name" value="SCY1-RELATED S/T PROTEIN KINASE-LIKE"/>
    <property type="match status" value="1"/>
</dbReference>
<feature type="compositionally biased region" description="Polar residues" evidence="2">
    <location>
        <begin position="751"/>
        <end position="767"/>
    </location>
</feature>
<feature type="compositionally biased region" description="Basic and acidic residues" evidence="2">
    <location>
        <begin position="662"/>
        <end position="677"/>
    </location>
</feature>
<feature type="region of interest" description="Disordered" evidence="2">
    <location>
        <begin position="556"/>
        <end position="767"/>
    </location>
</feature>
<feature type="compositionally biased region" description="Basic and acidic residues" evidence="2">
    <location>
        <begin position="599"/>
        <end position="616"/>
    </location>
</feature>
<dbReference type="PROSITE" id="PS50011">
    <property type="entry name" value="PROTEIN_KINASE_DOM"/>
    <property type="match status" value="1"/>
</dbReference>
<evidence type="ECO:0000256" key="2">
    <source>
        <dbReference type="SAM" id="MobiDB-lite"/>
    </source>
</evidence>
<name>A0ABD3WBA5_SINWO</name>
<sequence>MGAESSVLENVEWSEPIEGDLNWGVRSGIFYQDDNEKHVSLFTTKKNDKAESDMLRHLIKNLKLMRHPFILQYVASQENFEGPQLVTEQVFPLMNVLAELSSLEVCAGLQSILDALSFLHDKAEMCHNNVCVSSIWVTKDGSWRLGGLEHAVKFTDATVEFLEKRRALRYEKALAPEEKQGKFEASEEYGSARDVYAFGFLCEEIWENLQDLGDVLKTFQRRVADECLNTDPRKRPKAHSLLNDRIFNQDFMEIFLFLKNVTVKSEEERKHFFRHVLQKLLKIPELQIGRRLVSLLLSRFVLLDPSAVEHLLPHVLTPRRDDKSQSSDGNYTPLLNTDNYKRYIVPHLLKIFSVHDIHIRAVLLKYFHAYVELLDKEDLKCIIFPQVLLGLGDSSDLIVEKSLRALADMVPILGRDVIIGGKSKTYFKDGRPKVIHEALNGVINKLSNIHVGDMMGKVRLKDLARESAAHITAVQKSQEEKERKMKEREKKREEAKQRYDLRRQLSREKREKGVGKETNVESLQTVKNPELQSAKLNVDNKLVRIDDTGMIHHFTSDTESVQHESVDSLQGADNLGSHYPDKSNLLNGWSDEETINSKSDVKHDECRTKVSDKPLDEQEGNDWSDWEKDSQLDSDISDEIEKELELMPSTFTGVSGGTSPSEETKTWQKNNQDDVKSKRPSQSKQGALKLKQTAPLKKTVDAIESSQSKAVDTNEGGTNGFRGNSTSVQSETVHEKSLNLESSTVKDKSTRLPSGTTSRTTADITNQYQRKPVSDSFTEWEIKSIDIPKKKIAEVDFFADMVPDINLLKPKSSVSSQNVQSSSEVKNEDKSSKTLALQLNVSEVAAEDTGDGWGDDLDWGNEDF</sequence>
<dbReference type="InterPro" id="IPR051177">
    <property type="entry name" value="CIK-Related_Protein"/>
</dbReference>
<accession>A0ABD3WBA5</accession>
<reference evidence="4 5" key="1">
    <citation type="submission" date="2024-11" db="EMBL/GenBank/DDBJ databases">
        <title>Chromosome-level genome assembly of the freshwater bivalve Anodonta woodiana.</title>
        <authorList>
            <person name="Chen X."/>
        </authorList>
    </citation>
    <scope>NUCLEOTIDE SEQUENCE [LARGE SCALE GENOMIC DNA]</scope>
    <source>
        <strain evidence="4">MN2024</strain>
        <tissue evidence="4">Gills</tissue>
    </source>
</reference>
<dbReference type="Gene3D" id="1.25.10.10">
    <property type="entry name" value="Leucine-rich Repeat Variant"/>
    <property type="match status" value="1"/>
</dbReference>
<keyword evidence="5" id="KW-1185">Reference proteome</keyword>
<organism evidence="4 5">
    <name type="scientific">Sinanodonta woodiana</name>
    <name type="common">Chinese pond mussel</name>
    <name type="synonym">Anodonta woodiana</name>
    <dbReference type="NCBI Taxonomy" id="1069815"/>
    <lineage>
        <taxon>Eukaryota</taxon>
        <taxon>Metazoa</taxon>
        <taxon>Spiralia</taxon>
        <taxon>Lophotrochozoa</taxon>
        <taxon>Mollusca</taxon>
        <taxon>Bivalvia</taxon>
        <taxon>Autobranchia</taxon>
        <taxon>Heteroconchia</taxon>
        <taxon>Palaeoheterodonta</taxon>
        <taxon>Unionida</taxon>
        <taxon>Unionoidea</taxon>
        <taxon>Unionidae</taxon>
        <taxon>Unioninae</taxon>
        <taxon>Sinanodonta</taxon>
    </lineage>
</organism>